<dbReference type="CDD" id="cd09872">
    <property type="entry name" value="PIN_Sll0205-like"/>
    <property type="match status" value="1"/>
</dbReference>
<proteinExistence type="predicted"/>
<dbReference type="Gene3D" id="3.40.50.1010">
    <property type="entry name" value="5'-nuclease"/>
    <property type="match status" value="1"/>
</dbReference>
<evidence type="ECO:0000313" key="3">
    <source>
        <dbReference type="Proteomes" id="UP000241964"/>
    </source>
</evidence>
<gene>
    <name evidence="2" type="ORF">CLV60_106339</name>
</gene>
<dbReference type="InterPro" id="IPR002716">
    <property type="entry name" value="PIN_dom"/>
</dbReference>
<keyword evidence="3" id="KW-1185">Reference proteome</keyword>
<sequence>MKVLLDTHTLIWFLEDSPRLSRKAKSLMEDLGNDVYVHAISWFEMSIKAKIGKLSLADPIDIAFTQASKNGILTIDINAPQLKAYQSLPFIQEHRDPFDRLIIATAIQERLSIVSNDPKFALYPAAQVLW</sequence>
<dbReference type="EMBL" id="PYAS01000006">
    <property type="protein sequence ID" value="PSL28736.1"/>
    <property type="molecule type" value="Genomic_DNA"/>
</dbReference>
<dbReference type="PANTHER" id="PTHR36173">
    <property type="entry name" value="RIBONUCLEASE VAPC16-RELATED"/>
    <property type="match status" value="1"/>
</dbReference>
<dbReference type="PANTHER" id="PTHR36173:SF2">
    <property type="entry name" value="RIBONUCLEASE VAPC16"/>
    <property type="match status" value="1"/>
</dbReference>
<accession>A0A2P8G469</accession>
<dbReference type="RefSeq" id="WP_106596168.1">
    <property type="nucleotide sequence ID" value="NZ_PYAS01000006.1"/>
</dbReference>
<evidence type="ECO:0000313" key="2">
    <source>
        <dbReference type="EMBL" id="PSL28736.1"/>
    </source>
</evidence>
<dbReference type="AlphaFoldDB" id="A0A2P8G469"/>
<name>A0A2P8G469_9BACT</name>
<dbReference type="InterPro" id="IPR052919">
    <property type="entry name" value="TA_system_RNase"/>
</dbReference>
<evidence type="ECO:0000259" key="1">
    <source>
        <dbReference type="Pfam" id="PF01850"/>
    </source>
</evidence>
<organism evidence="2 3">
    <name type="scientific">Dyadobacter jiangsuensis</name>
    <dbReference type="NCBI Taxonomy" id="1591085"/>
    <lineage>
        <taxon>Bacteria</taxon>
        <taxon>Pseudomonadati</taxon>
        <taxon>Bacteroidota</taxon>
        <taxon>Cytophagia</taxon>
        <taxon>Cytophagales</taxon>
        <taxon>Spirosomataceae</taxon>
        <taxon>Dyadobacter</taxon>
    </lineage>
</organism>
<feature type="domain" description="PIN" evidence="1">
    <location>
        <begin position="3"/>
        <end position="121"/>
    </location>
</feature>
<protein>
    <submittedName>
        <fullName evidence="2">PIN domain nuclease of toxin-antitoxin system</fullName>
    </submittedName>
</protein>
<dbReference type="SUPFAM" id="SSF88723">
    <property type="entry name" value="PIN domain-like"/>
    <property type="match status" value="1"/>
</dbReference>
<dbReference type="OrthoDB" id="9798990at2"/>
<comment type="caution">
    <text evidence="2">The sequence shown here is derived from an EMBL/GenBank/DDBJ whole genome shotgun (WGS) entry which is preliminary data.</text>
</comment>
<reference evidence="2 3" key="1">
    <citation type="submission" date="2018-03" db="EMBL/GenBank/DDBJ databases">
        <title>Genomic Encyclopedia of Archaeal and Bacterial Type Strains, Phase II (KMG-II): from individual species to whole genera.</title>
        <authorList>
            <person name="Goeker M."/>
        </authorList>
    </citation>
    <scope>NUCLEOTIDE SEQUENCE [LARGE SCALE GENOMIC DNA]</scope>
    <source>
        <strain evidence="2 3">DSM 29057</strain>
    </source>
</reference>
<dbReference type="InterPro" id="IPR041705">
    <property type="entry name" value="PIN_Sll0205"/>
</dbReference>
<dbReference type="Pfam" id="PF01850">
    <property type="entry name" value="PIN"/>
    <property type="match status" value="1"/>
</dbReference>
<dbReference type="InterPro" id="IPR029060">
    <property type="entry name" value="PIN-like_dom_sf"/>
</dbReference>
<dbReference type="Proteomes" id="UP000241964">
    <property type="component" value="Unassembled WGS sequence"/>
</dbReference>